<dbReference type="Pfam" id="PF04053">
    <property type="entry name" value="B-prop_COPA_B_2nd"/>
    <property type="match status" value="1"/>
</dbReference>
<feature type="domain" description="COPA/B TPR" evidence="17">
    <location>
        <begin position="598"/>
        <end position="781"/>
    </location>
</feature>
<dbReference type="Gene3D" id="2.130.10.10">
    <property type="entry name" value="YVTN repeat-like/Quinoprotein amine dehydrogenase"/>
    <property type="match status" value="1"/>
</dbReference>
<feature type="compositionally biased region" description="Acidic residues" evidence="15">
    <location>
        <begin position="834"/>
        <end position="849"/>
    </location>
</feature>
<feature type="domain" description="COPA/B second beta-propeller" evidence="16">
    <location>
        <begin position="332"/>
        <end position="581"/>
    </location>
</feature>
<reference evidence="18 19" key="1">
    <citation type="journal article" date="2010" name="Nat. Biotechnol.">
        <title>Genome sequence of the model mushroom Schizophyllum commune.</title>
        <authorList>
            <person name="Ohm R.A."/>
            <person name="de Jong J.F."/>
            <person name="Lugones L.G."/>
            <person name="Aerts A."/>
            <person name="Kothe E."/>
            <person name="Stajich J.E."/>
            <person name="de Vries R.P."/>
            <person name="Record E."/>
            <person name="Levasseur A."/>
            <person name="Baker S.E."/>
            <person name="Bartholomew K.A."/>
            <person name="Coutinho P.M."/>
            <person name="Erdmann S."/>
            <person name="Fowler T.J."/>
            <person name="Gathman A.C."/>
            <person name="Lombard V."/>
            <person name="Henrissat B."/>
            <person name="Knabe N."/>
            <person name="Kuees U."/>
            <person name="Lilly W.W."/>
            <person name="Lindquist E."/>
            <person name="Lucas S."/>
            <person name="Magnuson J.K."/>
            <person name="Piumi F."/>
            <person name="Raudaskoski M."/>
            <person name="Salamov A."/>
            <person name="Schmutz J."/>
            <person name="Schwarze F.W.M.R."/>
            <person name="vanKuyk P.A."/>
            <person name="Horton J.S."/>
            <person name="Grigoriev I.V."/>
            <person name="Woesten H.A.B."/>
        </authorList>
    </citation>
    <scope>NUCLEOTIDE SEQUENCE [LARGE SCALE GENOMIC DNA]</scope>
    <source>
        <strain evidence="19">H4-8 / FGSC 9210</strain>
    </source>
</reference>
<keyword evidence="7 13" id="KW-0931">ER-Golgi transport</keyword>
<dbReference type="InterPro" id="IPR006692">
    <property type="entry name" value="Beta-prop_COPA/B_2nd"/>
</dbReference>
<dbReference type="Gene3D" id="1.25.40.470">
    <property type="match status" value="1"/>
</dbReference>
<dbReference type="GO" id="GO:0006890">
    <property type="term" value="P:retrograde vesicle-mediated transport, Golgi to endoplasmic reticulum"/>
    <property type="evidence" value="ECO:0007669"/>
    <property type="project" value="EnsemblFungi"/>
</dbReference>
<dbReference type="InterPro" id="IPR001680">
    <property type="entry name" value="WD40_rpt"/>
</dbReference>
<organism evidence="19">
    <name type="scientific">Schizophyllum commune (strain H4-8 / FGSC 9210)</name>
    <name type="common">Split gill fungus</name>
    <dbReference type="NCBI Taxonomy" id="578458"/>
    <lineage>
        <taxon>Eukaryota</taxon>
        <taxon>Fungi</taxon>
        <taxon>Dikarya</taxon>
        <taxon>Basidiomycota</taxon>
        <taxon>Agaricomycotina</taxon>
        <taxon>Agaricomycetes</taxon>
        <taxon>Agaricomycetidae</taxon>
        <taxon>Agaricales</taxon>
        <taxon>Schizophyllaceae</taxon>
        <taxon>Schizophyllum</taxon>
    </lineage>
</organism>
<keyword evidence="8 13" id="KW-0653">Protein transport</keyword>
<name>D8PMV0_SCHCM</name>
<dbReference type="PRINTS" id="PR00320">
    <property type="entry name" value="GPROTEINBRPT"/>
</dbReference>
<dbReference type="InterPro" id="IPR016453">
    <property type="entry name" value="COPB2"/>
</dbReference>
<dbReference type="PIRSF" id="PIRSF005567">
    <property type="entry name" value="Coatomer_beta'_subunit"/>
    <property type="match status" value="1"/>
</dbReference>
<dbReference type="eggNOG" id="KOG0276">
    <property type="taxonomic scope" value="Eukaryota"/>
</dbReference>
<evidence type="ECO:0000313" key="19">
    <source>
        <dbReference type="Proteomes" id="UP000007431"/>
    </source>
</evidence>
<proteinExistence type="inferred from homology"/>
<feature type="repeat" description="WD" evidence="14">
    <location>
        <begin position="223"/>
        <end position="264"/>
    </location>
</feature>
<dbReference type="STRING" id="578458.D8PMV0"/>
<dbReference type="GO" id="GO:0032511">
    <property type="term" value="P:late endosome to vacuole transport via multivesicular body sorting pathway"/>
    <property type="evidence" value="ECO:0007669"/>
    <property type="project" value="EnsemblFungi"/>
</dbReference>
<feature type="region of interest" description="Disordered" evidence="15">
    <location>
        <begin position="812"/>
        <end position="849"/>
    </location>
</feature>
<keyword evidence="11 13" id="KW-0968">Cytoplasmic vesicle</keyword>
<comment type="subcellular location">
    <subcellularLocation>
        <location evidence="1 13">Cytoplasmic vesicle</location>
        <location evidence="1 13">COPI-coated vesicle membrane</location>
        <topology evidence="1 13">Peripheral membrane protein</topology>
        <orientation evidence="1 13">Cytoplasmic side</orientation>
    </subcellularLocation>
    <subcellularLocation>
        <location evidence="13">Golgi apparatus membrane</location>
        <topology evidence="13">Peripheral membrane protein</topology>
        <orientation evidence="13">Cytoplasmic side</orientation>
    </subcellularLocation>
    <text evidence="13">The coatomer is cytoplasmic or polymerized on the cytoplasmic side of the Golgi, as well as on the vesicles/buds originating from it.</text>
</comment>
<dbReference type="EMBL" id="GL377302">
    <property type="protein sequence ID" value="EFJ02828.1"/>
    <property type="molecule type" value="Genomic_DNA"/>
</dbReference>
<dbReference type="InterPro" id="IPR036322">
    <property type="entry name" value="WD40_repeat_dom_sf"/>
</dbReference>
<dbReference type="GO" id="GO:0008298">
    <property type="term" value="P:intracellular mRNA localization"/>
    <property type="evidence" value="ECO:0007669"/>
    <property type="project" value="EnsemblFungi"/>
</dbReference>
<dbReference type="InParanoid" id="D8PMV0"/>
<dbReference type="PANTHER" id="PTHR19876:SF2">
    <property type="entry name" value="COATOMER SUBUNIT BETA"/>
    <property type="match status" value="1"/>
</dbReference>
<dbReference type="FunFam" id="1.25.40.470:FF:000001">
    <property type="entry name" value="Coatomer subunit beta"/>
    <property type="match status" value="1"/>
</dbReference>
<dbReference type="OMA" id="YVDYYPQ"/>
<dbReference type="InterPro" id="IPR020472">
    <property type="entry name" value="WD40_PAC1"/>
</dbReference>
<evidence type="ECO:0000256" key="11">
    <source>
        <dbReference type="ARBA" id="ARBA00023329"/>
    </source>
</evidence>
<keyword evidence="9 13" id="KW-0333">Golgi apparatus</keyword>
<dbReference type="Pfam" id="PF00400">
    <property type="entry name" value="WD40"/>
    <property type="match status" value="6"/>
</dbReference>
<dbReference type="FunFam" id="2.130.10.10:FF:000016">
    <property type="entry name" value="Coatomer alpha subunit, putative"/>
    <property type="match status" value="1"/>
</dbReference>
<dbReference type="GO" id="GO:0006886">
    <property type="term" value="P:intracellular protein transport"/>
    <property type="evidence" value="ECO:0007669"/>
    <property type="project" value="UniProtKB-UniRule"/>
</dbReference>
<comment type="subunit">
    <text evidence="13">Oligomeric complex that consists of at least the alpha, beta, beta', gamma, delta, epsilon and zeta subunits.</text>
</comment>
<sequence>MLFEVNRKLFARSDRVKAVDFHPTEPWLLTGLYNGTVNIYNHETGAIVKTFEVAEVPVRCVKFIARKNWFVAGSDDFQLRVFNYNTHEKVTAFEAHPDYIRCLTVHPTASIVLTGSDDMTIKAWDWEKGWKNVQVYEGHTHYIMNIAFNPKDSNTFASACLDRTVKMWSIGATHANFTMDAHEKGVNYVDFYPGADKPYLVTCGDDKTVKVWDYLSKSCVQTMEGHTNNVSFAVFHPNLPIIVSGAEDGTVKIWNAATYRIENTLSYSLERAWCVALRKDANEVAVGFDEGVVIVKLGRDEPTLSMDPSGKLVYTRNHEVLSGNLQQVAPAEGDSEDGKRVALSTKEIGSTEIFANALIHSPNGRFVTVVGDGEYIIYTALAWRNKSFGNGLSFAWAPDSNTYAVLENKLKLKIYKNFRERSGAGMKGAGGWGIDGISGGTLLGARGSGFVLFWDWETGDVVRRIDVDAKEVYWSGTGTLVAITTADSFYILRFDRDAYNAKLEEGAEITDEGVEEAFDVVADVSEVVKTAKWIGDCFIYTTANNRLCYFIGTESYTVSPFDRPLYLLGYMPAHNRVYLADKDLAIYSYSLSLAVVEYQTAVLRGDMDAASEILPSIPKDQLNKVARFLESKDFKELAMSITNDPDHKFDLALQLQDLDNAHIIAKSVPESEAQPKWKALGDAALSTWQFDLAREAFGKAEDLSALLLLLLAMGDRSGLEGLASQAEAKGQNNLAFATRFQLGDAKSCVDLLIKTERAPEAAMFARTYAPSQAPRAVDAWKADLTAKSRPKLAESIAHPDFNTDLFEEGWADALAKEQGKAPEAAPLNGRQASEEDEEEDEDEDEEAES</sequence>
<evidence type="ECO:0000259" key="17">
    <source>
        <dbReference type="Pfam" id="PF23953"/>
    </source>
</evidence>
<dbReference type="Proteomes" id="UP000007431">
    <property type="component" value="Unassembled WGS sequence"/>
</dbReference>
<evidence type="ECO:0000256" key="15">
    <source>
        <dbReference type="SAM" id="MobiDB-lite"/>
    </source>
</evidence>
<dbReference type="FunCoup" id="D8PMV0">
    <property type="interactions" value="633"/>
</dbReference>
<dbReference type="HOGENOM" id="CLU_005507_1_0_1"/>
<evidence type="ECO:0000256" key="7">
    <source>
        <dbReference type="ARBA" id="ARBA00022892"/>
    </source>
</evidence>
<dbReference type="VEuPathDB" id="FungiDB:SCHCODRAFT_02243870"/>
<comment type="similarity">
    <text evidence="2 13">Belongs to the WD repeat COPB2 family.</text>
</comment>
<gene>
    <name evidence="18" type="ORF">SCHCODRAFT_71535</name>
</gene>
<evidence type="ECO:0000256" key="3">
    <source>
        <dbReference type="ARBA" id="ARBA00022448"/>
    </source>
</evidence>
<dbReference type="PROSITE" id="PS50082">
    <property type="entry name" value="WD_REPEATS_2"/>
    <property type="match status" value="5"/>
</dbReference>
<evidence type="ECO:0000256" key="12">
    <source>
        <dbReference type="ARBA" id="ARBA00025536"/>
    </source>
</evidence>
<dbReference type="GO" id="GO:0006888">
    <property type="term" value="P:endoplasmic reticulum to Golgi vesicle-mediated transport"/>
    <property type="evidence" value="ECO:0007669"/>
    <property type="project" value="EnsemblFungi"/>
</dbReference>
<accession>D8PMV0</accession>
<feature type="repeat" description="WD" evidence="14">
    <location>
        <begin position="136"/>
        <end position="170"/>
    </location>
</feature>
<dbReference type="PROSITE" id="PS50294">
    <property type="entry name" value="WD_REPEATS_REGION"/>
    <property type="match status" value="4"/>
</dbReference>
<dbReference type="SMART" id="SM00320">
    <property type="entry name" value="WD40"/>
    <property type="match status" value="6"/>
</dbReference>
<dbReference type="SUPFAM" id="SSF50978">
    <property type="entry name" value="WD40 repeat-like"/>
    <property type="match status" value="1"/>
</dbReference>
<feature type="repeat" description="WD" evidence="14">
    <location>
        <begin position="9"/>
        <end position="50"/>
    </location>
</feature>
<keyword evidence="4 13" id="KW-0963">Cytoplasm</keyword>
<dbReference type="GO" id="GO:0000139">
    <property type="term" value="C:Golgi membrane"/>
    <property type="evidence" value="ECO:0007669"/>
    <property type="project" value="UniProtKB-SubCell"/>
</dbReference>
<evidence type="ECO:0000256" key="8">
    <source>
        <dbReference type="ARBA" id="ARBA00022927"/>
    </source>
</evidence>
<dbReference type="GO" id="GO:0030126">
    <property type="term" value="C:COPI vesicle coat"/>
    <property type="evidence" value="ECO:0007669"/>
    <property type="project" value="EnsemblFungi"/>
</dbReference>
<protein>
    <recommendedName>
        <fullName evidence="13">Coatomer subunit beta'</fullName>
    </recommendedName>
</protein>
<evidence type="ECO:0000256" key="5">
    <source>
        <dbReference type="ARBA" id="ARBA00022574"/>
    </source>
</evidence>
<dbReference type="InterPro" id="IPR015943">
    <property type="entry name" value="WD40/YVTN_repeat-like_dom_sf"/>
</dbReference>
<dbReference type="GO" id="GO:0043130">
    <property type="term" value="F:ubiquitin binding"/>
    <property type="evidence" value="ECO:0007669"/>
    <property type="project" value="EnsemblFungi"/>
</dbReference>
<keyword evidence="6" id="KW-0677">Repeat</keyword>
<feature type="repeat" description="WD" evidence="14">
    <location>
        <begin position="179"/>
        <end position="222"/>
    </location>
</feature>
<evidence type="ECO:0000256" key="2">
    <source>
        <dbReference type="ARBA" id="ARBA00010844"/>
    </source>
</evidence>
<evidence type="ECO:0000256" key="10">
    <source>
        <dbReference type="ARBA" id="ARBA00023136"/>
    </source>
</evidence>
<dbReference type="SUPFAM" id="SSF63829">
    <property type="entry name" value="Calcium-dependent phosphotriesterase"/>
    <property type="match status" value="1"/>
</dbReference>
<dbReference type="CDD" id="cd22947">
    <property type="entry name" value="Coatomer_WDAD_beta-like"/>
    <property type="match status" value="1"/>
</dbReference>
<keyword evidence="5 14" id="KW-0853">WD repeat</keyword>
<keyword evidence="10 13" id="KW-0472">Membrane</keyword>
<keyword evidence="3 13" id="KW-0813">Transport</keyword>
<dbReference type="Pfam" id="PF23953">
    <property type="entry name" value="TPR_COPA_B"/>
    <property type="match status" value="1"/>
</dbReference>
<feature type="repeat" description="WD" evidence="14">
    <location>
        <begin position="93"/>
        <end position="125"/>
    </location>
</feature>
<evidence type="ECO:0000256" key="1">
    <source>
        <dbReference type="ARBA" id="ARBA00004347"/>
    </source>
</evidence>
<evidence type="ECO:0000256" key="9">
    <source>
        <dbReference type="ARBA" id="ARBA00023034"/>
    </source>
</evidence>
<evidence type="ECO:0000256" key="4">
    <source>
        <dbReference type="ARBA" id="ARBA00022490"/>
    </source>
</evidence>
<evidence type="ECO:0000256" key="13">
    <source>
        <dbReference type="PIRNR" id="PIRNR005567"/>
    </source>
</evidence>
<dbReference type="InterPro" id="IPR056176">
    <property type="entry name" value="TPR_COPA_B"/>
</dbReference>
<evidence type="ECO:0000256" key="6">
    <source>
        <dbReference type="ARBA" id="ARBA00022737"/>
    </source>
</evidence>
<dbReference type="GO" id="GO:0005198">
    <property type="term" value="F:structural molecule activity"/>
    <property type="evidence" value="ECO:0007669"/>
    <property type="project" value="UniProtKB-UniRule"/>
</dbReference>
<dbReference type="PANTHER" id="PTHR19876">
    <property type="entry name" value="COATOMER"/>
    <property type="match status" value="1"/>
</dbReference>
<keyword evidence="19" id="KW-1185">Reference proteome</keyword>
<dbReference type="InterPro" id="IPR050844">
    <property type="entry name" value="Coatomer_complex_subunit"/>
</dbReference>
<comment type="function">
    <text evidence="12 13">The coatomer is a cytosolic protein complex that binds to dilysine motifs and reversibly associates with Golgi non-clathrin-coated vesicles, which further mediate biosynthetic protein transport from the ER, via the Golgi up to the trans Golgi network. Coatomer complex is required for budding from Golgi membranes, and is essential for the retrograde Golgi-to-ER transport of dilysine-tagged proteins.</text>
</comment>
<evidence type="ECO:0000259" key="16">
    <source>
        <dbReference type="Pfam" id="PF04053"/>
    </source>
</evidence>
<dbReference type="AlphaFoldDB" id="D8PMV0"/>
<dbReference type="CDD" id="cd00200">
    <property type="entry name" value="WD40"/>
    <property type="match status" value="1"/>
</dbReference>
<dbReference type="GO" id="GO:0006891">
    <property type="term" value="P:intra-Golgi vesicle-mediated transport"/>
    <property type="evidence" value="ECO:0007669"/>
    <property type="project" value="TreeGrafter"/>
</dbReference>
<evidence type="ECO:0000313" key="18">
    <source>
        <dbReference type="EMBL" id="EFJ02828.1"/>
    </source>
</evidence>
<evidence type="ECO:0000256" key="14">
    <source>
        <dbReference type="PROSITE-ProRule" id="PRU00221"/>
    </source>
</evidence>